<dbReference type="PANTHER" id="PTHR39166:SF1">
    <property type="entry name" value="BLL1166 PROTEIN"/>
    <property type="match status" value="1"/>
</dbReference>
<organism evidence="1 2">
    <name type="scientific">Vibrio marisflavi CECT 7928</name>
    <dbReference type="NCBI Taxonomy" id="634439"/>
    <lineage>
        <taxon>Bacteria</taxon>
        <taxon>Pseudomonadati</taxon>
        <taxon>Pseudomonadota</taxon>
        <taxon>Gammaproteobacteria</taxon>
        <taxon>Vibrionales</taxon>
        <taxon>Vibrionaceae</taxon>
        <taxon>Vibrio</taxon>
    </lineage>
</organism>
<evidence type="ECO:0000313" key="2">
    <source>
        <dbReference type="Proteomes" id="UP000838748"/>
    </source>
</evidence>
<keyword evidence="2" id="KW-1185">Reference proteome</keyword>
<sequence length="182" mass="21351">MNLINKVELLMLEDAMRIRALKHVRALNLPDCYIAAGFVRNMIWDHLHGFSLATPLNDVDVIYFAPDNLQSEQDIHYEQSLSALMPEINWQVRNQATMHTRNNDKPYKNSIDAMSYWVEKETAVAVRLLSDNKLDFISAFGYEHNFRGTITYNHRRTIDTFNHRVSSKKWLTTWPKLQVVTR</sequence>
<protein>
    <recommendedName>
        <fullName evidence="3">Nitrate reductase</fullName>
    </recommendedName>
</protein>
<accession>A0ABN8E5H4</accession>
<comment type="caution">
    <text evidence="1">The sequence shown here is derived from an EMBL/GenBank/DDBJ whole genome shotgun (WGS) entry which is preliminary data.</text>
</comment>
<gene>
    <name evidence="1" type="ORF">VMF7928_02670</name>
</gene>
<dbReference type="Proteomes" id="UP000838748">
    <property type="component" value="Unassembled WGS sequence"/>
</dbReference>
<dbReference type="EMBL" id="CAKLDM010000002">
    <property type="protein sequence ID" value="CAH0540197.1"/>
    <property type="molecule type" value="Genomic_DNA"/>
</dbReference>
<dbReference type="Pfam" id="PF06042">
    <property type="entry name" value="NTP_transf_6"/>
    <property type="match status" value="1"/>
</dbReference>
<dbReference type="PANTHER" id="PTHR39166">
    <property type="entry name" value="BLL1166 PROTEIN"/>
    <property type="match status" value="1"/>
</dbReference>
<name>A0ABN8E5H4_9VIBR</name>
<proteinExistence type="predicted"/>
<dbReference type="RefSeq" id="WP_237362217.1">
    <property type="nucleotide sequence ID" value="NZ_CAKLDM010000002.1"/>
</dbReference>
<reference evidence="1" key="1">
    <citation type="submission" date="2021-11" db="EMBL/GenBank/DDBJ databases">
        <authorList>
            <person name="Rodrigo-Torres L."/>
            <person name="Arahal R. D."/>
            <person name="Lucena T."/>
        </authorList>
    </citation>
    <scope>NUCLEOTIDE SEQUENCE</scope>
    <source>
        <strain evidence="1">CECT 7928</strain>
    </source>
</reference>
<evidence type="ECO:0000313" key="1">
    <source>
        <dbReference type="EMBL" id="CAH0540197.1"/>
    </source>
</evidence>
<dbReference type="InterPro" id="IPR009267">
    <property type="entry name" value="NTP_transf_6"/>
</dbReference>
<evidence type="ECO:0008006" key="3">
    <source>
        <dbReference type="Google" id="ProtNLM"/>
    </source>
</evidence>